<reference evidence="8 9" key="1">
    <citation type="submission" date="2022-07" db="EMBL/GenBank/DDBJ databases">
        <title>Novel species in genus Aeromicrobium.</title>
        <authorList>
            <person name="Ye L."/>
        </authorList>
    </citation>
    <scope>NUCLEOTIDE SEQUENCE [LARGE SCALE GENOMIC DNA]</scope>
    <source>
        <strain evidence="9">zg-Y50</strain>
    </source>
</reference>
<feature type="transmembrane region" description="Helical" evidence="7">
    <location>
        <begin position="106"/>
        <end position="126"/>
    </location>
</feature>
<dbReference type="InterPro" id="IPR001851">
    <property type="entry name" value="ABC_transp_permease"/>
</dbReference>
<keyword evidence="3 7" id="KW-0812">Transmembrane</keyword>
<keyword evidence="5 7" id="KW-0472">Membrane</keyword>
<feature type="region of interest" description="Disordered" evidence="6">
    <location>
        <begin position="1"/>
        <end position="49"/>
    </location>
</feature>
<keyword evidence="4 7" id="KW-1133">Transmembrane helix</keyword>
<feature type="transmembrane region" description="Helical" evidence="7">
    <location>
        <begin position="200"/>
        <end position="219"/>
    </location>
</feature>
<name>A0ABY5KEL7_9ACTN</name>
<evidence type="ECO:0000256" key="6">
    <source>
        <dbReference type="SAM" id="MobiDB-lite"/>
    </source>
</evidence>
<evidence type="ECO:0000313" key="8">
    <source>
        <dbReference type="EMBL" id="UUI68274.1"/>
    </source>
</evidence>
<feature type="transmembrane region" description="Helical" evidence="7">
    <location>
        <begin position="159"/>
        <end position="180"/>
    </location>
</feature>
<dbReference type="EMBL" id="CP101990">
    <property type="protein sequence ID" value="UUI68274.1"/>
    <property type="molecule type" value="Genomic_DNA"/>
</dbReference>
<evidence type="ECO:0000256" key="4">
    <source>
        <dbReference type="ARBA" id="ARBA00022989"/>
    </source>
</evidence>
<evidence type="ECO:0000313" key="9">
    <source>
        <dbReference type="Proteomes" id="UP001315860"/>
    </source>
</evidence>
<dbReference type="CDD" id="cd06581">
    <property type="entry name" value="TM_PBP1_LivM_like"/>
    <property type="match status" value="1"/>
</dbReference>
<accession>A0ABY5KEL7</accession>
<keyword evidence="9" id="KW-1185">Reference proteome</keyword>
<dbReference type="Pfam" id="PF02653">
    <property type="entry name" value="BPD_transp_2"/>
    <property type="match status" value="1"/>
</dbReference>
<evidence type="ECO:0000256" key="3">
    <source>
        <dbReference type="ARBA" id="ARBA00022692"/>
    </source>
</evidence>
<dbReference type="Proteomes" id="UP001315860">
    <property type="component" value="Chromosome"/>
</dbReference>
<feature type="transmembrane region" description="Helical" evidence="7">
    <location>
        <begin position="54"/>
        <end position="73"/>
    </location>
</feature>
<feature type="transmembrane region" description="Helical" evidence="7">
    <location>
        <begin position="79"/>
        <end position="99"/>
    </location>
</feature>
<feature type="transmembrane region" description="Helical" evidence="7">
    <location>
        <begin position="250"/>
        <end position="269"/>
    </location>
</feature>
<sequence length="379" mass="40647">MTGVPTVRGGEDTPTSKERGSAMLSSEQTSSAPADTSVNTGSKRPSRRPRRKQIVVLGIAVALFAGLYAYPFTGANDSIVLTMSTIFMWIILSTSWNLISGFAGYVDFGHAVHFGIGGYVAGILMVKQDLGFLATLPVVVLVCGLFAAVIGYPLLRLRGVYFSIAMLGAFLAIREIALIATPLTGGARGLVLPPMVNRVWFYYVFLVGAAIMVAAAFWIRRSQYGGALLAIRDDEDGAEARGISTTALKLFTFVLAACITGTVGAFWAYQATFIDPEIMFRDDFLIAVALMATLGGLGTAWGPPVGAVIYLVIQDYVWANDTSNSFLVVFGALLIVLVLVMPEGIAGTVERGDRTVLGRKIQQFKARRTRDESTTEGAR</sequence>
<evidence type="ECO:0000256" key="7">
    <source>
        <dbReference type="SAM" id="Phobius"/>
    </source>
</evidence>
<feature type="compositionally biased region" description="Polar residues" evidence="6">
    <location>
        <begin position="23"/>
        <end position="41"/>
    </location>
</feature>
<gene>
    <name evidence="8" type="ORF">NP095_13835</name>
</gene>
<evidence type="ECO:0000256" key="5">
    <source>
        <dbReference type="ARBA" id="ARBA00023136"/>
    </source>
</evidence>
<evidence type="ECO:0000256" key="2">
    <source>
        <dbReference type="ARBA" id="ARBA00022475"/>
    </source>
</evidence>
<feature type="transmembrane region" description="Helical" evidence="7">
    <location>
        <begin position="325"/>
        <end position="345"/>
    </location>
</feature>
<feature type="transmembrane region" description="Helical" evidence="7">
    <location>
        <begin position="284"/>
        <end position="313"/>
    </location>
</feature>
<dbReference type="PANTHER" id="PTHR30482">
    <property type="entry name" value="HIGH-AFFINITY BRANCHED-CHAIN AMINO ACID TRANSPORT SYSTEM PERMEASE"/>
    <property type="match status" value="1"/>
</dbReference>
<comment type="subcellular location">
    <subcellularLocation>
        <location evidence="1">Cell membrane</location>
        <topology evidence="1">Multi-pass membrane protein</topology>
    </subcellularLocation>
</comment>
<feature type="transmembrane region" description="Helical" evidence="7">
    <location>
        <begin position="132"/>
        <end position="152"/>
    </location>
</feature>
<dbReference type="RefSeq" id="WP_232419111.1">
    <property type="nucleotide sequence ID" value="NZ_CP101990.1"/>
</dbReference>
<feature type="compositionally biased region" description="Basic and acidic residues" evidence="6">
    <location>
        <begin position="9"/>
        <end position="20"/>
    </location>
</feature>
<dbReference type="InterPro" id="IPR043428">
    <property type="entry name" value="LivM-like"/>
</dbReference>
<keyword evidence="2" id="KW-1003">Cell membrane</keyword>
<evidence type="ECO:0000256" key="1">
    <source>
        <dbReference type="ARBA" id="ARBA00004651"/>
    </source>
</evidence>
<dbReference type="PANTHER" id="PTHR30482:SF10">
    <property type="entry name" value="HIGH-AFFINITY BRANCHED-CHAIN AMINO ACID TRANSPORT PROTEIN BRAE"/>
    <property type="match status" value="1"/>
</dbReference>
<proteinExistence type="predicted"/>
<organism evidence="8 9">
    <name type="scientific">Aeromicrobium duanguangcaii</name>
    <dbReference type="NCBI Taxonomy" id="2968086"/>
    <lineage>
        <taxon>Bacteria</taxon>
        <taxon>Bacillati</taxon>
        <taxon>Actinomycetota</taxon>
        <taxon>Actinomycetes</taxon>
        <taxon>Propionibacteriales</taxon>
        <taxon>Nocardioidaceae</taxon>
        <taxon>Aeromicrobium</taxon>
    </lineage>
</organism>
<protein>
    <submittedName>
        <fullName evidence="8">Branched-chain amino acid ABC transporter permease</fullName>
    </submittedName>
</protein>